<dbReference type="Proteomes" id="UP000024635">
    <property type="component" value="Unassembled WGS sequence"/>
</dbReference>
<dbReference type="AlphaFoldDB" id="A0A016X0P1"/>
<dbReference type="EMBL" id="JARK01000028">
    <property type="protein sequence ID" value="EYC45426.1"/>
    <property type="molecule type" value="Genomic_DNA"/>
</dbReference>
<organism evidence="1 2">
    <name type="scientific">Ancylostoma ceylanicum</name>
    <dbReference type="NCBI Taxonomy" id="53326"/>
    <lineage>
        <taxon>Eukaryota</taxon>
        <taxon>Metazoa</taxon>
        <taxon>Ecdysozoa</taxon>
        <taxon>Nematoda</taxon>
        <taxon>Chromadorea</taxon>
        <taxon>Rhabditida</taxon>
        <taxon>Rhabditina</taxon>
        <taxon>Rhabditomorpha</taxon>
        <taxon>Strongyloidea</taxon>
        <taxon>Ancylostomatidae</taxon>
        <taxon>Ancylostomatinae</taxon>
        <taxon>Ancylostoma</taxon>
    </lineage>
</organism>
<evidence type="ECO:0000313" key="1">
    <source>
        <dbReference type="EMBL" id="EYC45426.1"/>
    </source>
</evidence>
<evidence type="ECO:0000313" key="2">
    <source>
        <dbReference type="Proteomes" id="UP000024635"/>
    </source>
</evidence>
<keyword evidence="2" id="KW-1185">Reference proteome</keyword>
<name>A0A016X0P1_9BILA</name>
<proteinExistence type="predicted"/>
<accession>A0A016X0P1</accession>
<gene>
    <name evidence="1" type="primary">Acey_s0428.g1287</name>
    <name evidence="1" type="ORF">Y032_0428g1287</name>
</gene>
<protein>
    <submittedName>
        <fullName evidence="1">Uncharacterized protein</fullName>
    </submittedName>
</protein>
<reference evidence="2" key="1">
    <citation type="journal article" date="2015" name="Nat. Genet.">
        <title>The genome and transcriptome of the zoonotic hookworm Ancylostoma ceylanicum identify infection-specific gene families.</title>
        <authorList>
            <person name="Schwarz E.M."/>
            <person name="Hu Y."/>
            <person name="Antoshechkin I."/>
            <person name="Miller M.M."/>
            <person name="Sternberg P.W."/>
            <person name="Aroian R.V."/>
        </authorList>
    </citation>
    <scope>NUCLEOTIDE SEQUENCE</scope>
    <source>
        <strain evidence="2">HY135</strain>
    </source>
</reference>
<sequence length="69" mass="7804">MHRSPTTSQCTLLAIRRPASTTIPELQRVCIIVRERRAQPSDSGAFGPPVTPIFELERRQFCRSCCICD</sequence>
<comment type="caution">
    <text evidence="1">The sequence shown here is derived from an EMBL/GenBank/DDBJ whole genome shotgun (WGS) entry which is preliminary data.</text>
</comment>